<name>A0A180GBZ8_PUCT1</name>
<evidence type="ECO:0000256" key="5">
    <source>
        <dbReference type="ARBA" id="ARBA00023242"/>
    </source>
</evidence>
<dbReference type="VEuPathDB" id="FungiDB:PTTG_11889"/>
<keyword evidence="3" id="KW-0238">DNA-binding</keyword>
<dbReference type="InterPro" id="IPR032675">
    <property type="entry name" value="LRR_dom_sf"/>
</dbReference>
<dbReference type="GO" id="GO:0000978">
    <property type="term" value="F:RNA polymerase II cis-regulatory region sequence-specific DNA binding"/>
    <property type="evidence" value="ECO:0007669"/>
    <property type="project" value="TreeGrafter"/>
</dbReference>
<dbReference type="AlphaFoldDB" id="A0A180GBZ8"/>
<accession>A0A180GBZ8</accession>
<dbReference type="OrthoDB" id="2529772at2759"/>
<keyword evidence="2" id="KW-0805">Transcription regulation</keyword>
<dbReference type="SUPFAM" id="SSF52047">
    <property type="entry name" value="RNI-like"/>
    <property type="match status" value="1"/>
</dbReference>
<dbReference type="PANTHER" id="PTHR11988">
    <property type="entry name" value="THYROTROPH EMBRYONIC FACTOR RELATED"/>
    <property type="match status" value="1"/>
</dbReference>
<reference evidence="8 9" key="3">
    <citation type="journal article" date="2017" name="G3 (Bethesda)">
        <title>Comparative analysis highlights variable genome content of wheat rusts and divergence of the mating loci.</title>
        <authorList>
            <person name="Cuomo C.A."/>
            <person name="Bakkeren G."/>
            <person name="Khalil H.B."/>
            <person name="Panwar V."/>
            <person name="Joly D."/>
            <person name="Linning R."/>
            <person name="Sakthikumar S."/>
            <person name="Song X."/>
            <person name="Adiconis X."/>
            <person name="Fan L."/>
            <person name="Goldberg J.M."/>
            <person name="Levin J.Z."/>
            <person name="Young S."/>
            <person name="Zeng Q."/>
            <person name="Anikster Y."/>
            <person name="Bruce M."/>
            <person name="Wang M."/>
            <person name="Yin C."/>
            <person name="McCallum B."/>
            <person name="Szabo L.J."/>
            <person name="Hulbert S."/>
            <person name="Chen X."/>
            <person name="Fellers J.P."/>
        </authorList>
    </citation>
    <scope>NUCLEOTIDE SEQUENCE</scope>
    <source>
        <strain evidence="8">isolate 1-1 / race 1 (BBBD)</strain>
        <strain evidence="9">Isolate 1-1 / race 1 (BBBD)</strain>
    </source>
</reference>
<comment type="subcellular location">
    <subcellularLocation>
        <location evidence="1">Nucleus</location>
    </subcellularLocation>
</comment>
<evidence type="ECO:0000256" key="2">
    <source>
        <dbReference type="ARBA" id="ARBA00023015"/>
    </source>
</evidence>
<dbReference type="EMBL" id="ADAS02000108">
    <property type="protein sequence ID" value="OAV90114.1"/>
    <property type="molecule type" value="Genomic_DNA"/>
</dbReference>
<evidence type="ECO:0000256" key="6">
    <source>
        <dbReference type="SAM" id="MobiDB-lite"/>
    </source>
</evidence>
<evidence type="ECO:0000313" key="9">
    <source>
        <dbReference type="Proteomes" id="UP000005240"/>
    </source>
</evidence>
<proteinExistence type="predicted"/>
<evidence type="ECO:0000313" key="7">
    <source>
        <dbReference type="EMBL" id="OAV90114.1"/>
    </source>
</evidence>
<gene>
    <name evidence="7" type="ORF">PTTG_11889</name>
</gene>
<evidence type="ECO:0000256" key="3">
    <source>
        <dbReference type="ARBA" id="ARBA00023125"/>
    </source>
</evidence>
<reference evidence="7" key="1">
    <citation type="submission" date="2009-11" db="EMBL/GenBank/DDBJ databases">
        <authorList>
            <consortium name="The Broad Institute Genome Sequencing Platform"/>
            <person name="Ward D."/>
            <person name="Feldgarden M."/>
            <person name="Earl A."/>
            <person name="Young S.K."/>
            <person name="Zeng Q."/>
            <person name="Koehrsen M."/>
            <person name="Alvarado L."/>
            <person name="Berlin A."/>
            <person name="Bochicchio J."/>
            <person name="Borenstein D."/>
            <person name="Chapman S.B."/>
            <person name="Chen Z."/>
            <person name="Engels R."/>
            <person name="Freedman E."/>
            <person name="Gellesch M."/>
            <person name="Goldberg J."/>
            <person name="Griggs A."/>
            <person name="Gujja S."/>
            <person name="Heilman E."/>
            <person name="Heiman D."/>
            <person name="Hepburn T."/>
            <person name="Howarth C."/>
            <person name="Jen D."/>
            <person name="Larson L."/>
            <person name="Lewis B."/>
            <person name="Mehta T."/>
            <person name="Park D."/>
            <person name="Pearson M."/>
            <person name="Roberts A."/>
            <person name="Saif S."/>
            <person name="Shea T."/>
            <person name="Shenoy N."/>
            <person name="Sisk P."/>
            <person name="Stolte C."/>
            <person name="Sykes S."/>
            <person name="Thomson T."/>
            <person name="Walk T."/>
            <person name="White J."/>
            <person name="Yandava C."/>
            <person name="Izard J."/>
            <person name="Baranova O.V."/>
            <person name="Blanton J.M."/>
            <person name="Tanner A.C."/>
            <person name="Dewhirst F.E."/>
            <person name="Haas B."/>
            <person name="Nusbaum C."/>
            <person name="Birren B."/>
        </authorList>
    </citation>
    <scope>NUCLEOTIDE SEQUENCE [LARGE SCALE GENOMIC DNA]</scope>
    <source>
        <strain evidence="7">1-1 BBBD Race 1</strain>
    </source>
</reference>
<dbReference type="GO" id="GO:0000981">
    <property type="term" value="F:DNA-binding transcription factor activity, RNA polymerase II-specific"/>
    <property type="evidence" value="ECO:0007669"/>
    <property type="project" value="TreeGrafter"/>
</dbReference>
<evidence type="ECO:0000256" key="1">
    <source>
        <dbReference type="ARBA" id="ARBA00004123"/>
    </source>
</evidence>
<protein>
    <submittedName>
        <fullName evidence="7 8">Uncharacterized protein</fullName>
    </submittedName>
</protein>
<keyword evidence="4" id="KW-0804">Transcription</keyword>
<reference evidence="8" key="4">
    <citation type="submission" date="2025-05" db="UniProtKB">
        <authorList>
            <consortium name="EnsemblFungi"/>
        </authorList>
    </citation>
    <scope>IDENTIFICATION</scope>
    <source>
        <strain evidence="8">isolate 1-1 / race 1 (BBBD)</strain>
    </source>
</reference>
<feature type="region of interest" description="Disordered" evidence="6">
    <location>
        <begin position="234"/>
        <end position="269"/>
    </location>
</feature>
<keyword evidence="9" id="KW-1185">Reference proteome</keyword>
<dbReference type="GO" id="GO:0005634">
    <property type="term" value="C:nucleus"/>
    <property type="evidence" value="ECO:0007669"/>
    <property type="project" value="UniProtKB-SubCell"/>
</dbReference>
<keyword evidence="5" id="KW-0539">Nucleus</keyword>
<dbReference type="Proteomes" id="UP000005240">
    <property type="component" value="Unassembled WGS sequence"/>
</dbReference>
<dbReference type="Gene3D" id="3.80.10.10">
    <property type="entry name" value="Ribonuclease Inhibitor"/>
    <property type="match status" value="1"/>
</dbReference>
<evidence type="ECO:0000256" key="4">
    <source>
        <dbReference type="ARBA" id="ARBA00023163"/>
    </source>
</evidence>
<sequence>MDDFPLAFKRALDAPLIPELFTPKPRTTHRKAINYRLRKTFPSLLKIKVGAVLGPKADRIAVACLLPLNSPQTPPQNPELTNRCFTFHLQPVAAPWFCAMAKLTDLPDDLVLEIIKLTIKDPLGGRYRYINDDHHTFDLEEIRGIPKKTRPHLEDRTYFGNYHSPRDDYRGKERENVPPVSWPEGIPRNPYVTMSLVSRNFRRCAQHVLFNNVALEDQWQASLFLQALIHPSPHDKRGRAGEPTGATGHHDSGLNEIEGAPSSGTDSPRLNVEVARNVHSLQFKWAGPGSMGKGGGRLICEILRRCPLLENIAIGPMLFHRCKEPIFEALASRKFIKEFVVLRKKYMHNSPMLDWRADEVITRLFSRWDFLETIEIPELLGQSDEAIETIPQSVRPLPNCTLTTVILERPDLNEMELSWLLKGSIHSMQTLKILRPTSKLDSSAMCRILKECTGPQLESLTLELGTGNSRGCPESCGLLDTVFESSSALRKLKSLSLDSFPVSQDFLTLLPESLIKFASDNNEFSAASFFSTFFKESPSLSDTKVNEHSTEPVFSRPQFTDEHDRCVHSLPNLKCFSVRLIRMQNKWRKKDADAITEFFKSRGVCFHIPAYDTYDDERPLPNPHWQDLDEHFDPNDDYDDHSFLSGHTGRA</sequence>
<dbReference type="PANTHER" id="PTHR11988:SF27">
    <property type="entry name" value="GH27708P"/>
    <property type="match status" value="1"/>
</dbReference>
<dbReference type="InterPro" id="IPR040223">
    <property type="entry name" value="PAR_bZIP"/>
</dbReference>
<dbReference type="EnsemblFungi" id="PTTG_11889-t43_1">
    <property type="protein sequence ID" value="PTTG_11889-t43_1-p1"/>
    <property type="gene ID" value="PTTG_11889"/>
</dbReference>
<reference evidence="7" key="2">
    <citation type="submission" date="2016-05" db="EMBL/GenBank/DDBJ databases">
        <title>Comparative analysis highlights variable genome content of wheat rusts and divergence of the mating loci.</title>
        <authorList>
            <person name="Cuomo C.A."/>
            <person name="Bakkeren G."/>
            <person name="Szabo L."/>
            <person name="Khalil H."/>
            <person name="Joly D."/>
            <person name="Goldberg J."/>
            <person name="Young S."/>
            <person name="Zeng Q."/>
            <person name="Fellers J."/>
        </authorList>
    </citation>
    <scope>NUCLEOTIDE SEQUENCE [LARGE SCALE GENOMIC DNA]</scope>
    <source>
        <strain evidence="7">1-1 BBBD Race 1</strain>
    </source>
</reference>
<organism evidence="7">
    <name type="scientific">Puccinia triticina (isolate 1-1 / race 1 (BBBD))</name>
    <name type="common">Brown leaf rust fungus</name>
    <dbReference type="NCBI Taxonomy" id="630390"/>
    <lineage>
        <taxon>Eukaryota</taxon>
        <taxon>Fungi</taxon>
        <taxon>Dikarya</taxon>
        <taxon>Basidiomycota</taxon>
        <taxon>Pucciniomycotina</taxon>
        <taxon>Pucciniomycetes</taxon>
        <taxon>Pucciniales</taxon>
        <taxon>Pucciniaceae</taxon>
        <taxon>Puccinia</taxon>
    </lineage>
</organism>
<evidence type="ECO:0000313" key="8">
    <source>
        <dbReference type="EnsemblFungi" id="PTTG_11889-t43_1-p1"/>
    </source>
</evidence>